<dbReference type="CDD" id="cd01949">
    <property type="entry name" value="GGDEF"/>
    <property type="match status" value="1"/>
</dbReference>
<feature type="domain" description="GGDEF" evidence="7">
    <location>
        <begin position="389"/>
        <end position="519"/>
    </location>
</feature>
<evidence type="ECO:0000313" key="8">
    <source>
        <dbReference type="EMBL" id="QQP12721.1"/>
    </source>
</evidence>
<proteinExistence type="predicted"/>
<dbReference type="NCBIfam" id="TIGR00254">
    <property type="entry name" value="GGDEF"/>
    <property type="match status" value="1"/>
</dbReference>
<feature type="transmembrane region" description="Helical" evidence="6">
    <location>
        <begin position="283"/>
        <end position="303"/>
    </location>
</feature>
<evidence type="ECO:0000256" key="4">
    <source>
        <dbReference type="ARBA" id="ARBA00022989"/>
    </source>
</evidence>
<evidence type="ECO:0000259" key="7">
    <source>
        <dbReference type="PROSITE" id="PS50887"/>
    </source>
</evidence>
<dbReference type="SUPFAM" id="SSF55073">
    <property type="entry name" value="Nucleotide cyclase"/>
    <property type="match status" value="1"/>
</dbReference>
<accession>A0ABX7ARY2</accession>
<dbReference type="InterPro" id="IPR043128">
    <property type="entry name" value="Rev_trsase/Diguanyl_cyclase"/>
</dbReference>
<evidence type="ECO:0000256" key="1">
    <source>
        <dbReference type="ARBA" id="ARBA00004651"/>
    </source>
</evidence>
<protein>
    <submittedName>
        <fullName evidence="8">Diguanylate cyclase</fullName>
    </submittedName>
</protein>
<keyword evidence="9" id="KW-1185">Reference proteome</keyword>
<evidence type="ECO:0000256" key="5">
    <source>
        <dbReference type="ARBA" id="ARBA00023136"/>
    </source>
</evidence>
<keyword evidence="3 6" id="KW-0812">Transmembrane</keyword>
<dbReference type="InterPro" id="IPR029787">
    <property type="entry name" value="Nucleotide_cyclase"/>
</dbReference>
<dbReference type="PANTHER" id="PTHR45138:SF9">
    <property type="entry name" value="DIGUANYLATE CYCLASE DGCM-RELATED"/>
    <property type="match status" value="1"/>
</dbReference>
<reference evidence="8 9" key="1">
    <citation type="submission" date="2020-01" db="EMBL/GenBank/DDBJ databases">
        <authorList>
            <person name="Liu G."/>
            <person name="Liu B."/>
        </authorList>
    </citation>
    <scope>NUCLEOTIDE SEQUENCE [LARGE SCALE GENOMIC DNA]</scope>
    <source>
        <strain evidence="8 9">FJAT-51161</strain>
    </source>
</reference>
<evidence type="ECO:0000256" key="6">
    <source>
        <dbReference type="SAM" id="Phobius"/>
    </source>
</evidence>
<dbReference type="Proteomes" id="UP000596049">
    <property type="component" value="Chromosome"/>
</dbReference>
<dbReference type="Gene3D" id="3.30.70.270">
    <property type="match status" value="1"/>
</dbReference>
<evidence type="ECO:0000313" key="9">
    <source>
        <dbReference type="Proteomes" id="UP000596049"/>
    </source>
</evidence>
<keyword evidence="5 6" id="KW-0472">Membrane</keyword>
<dbReference type="InterPro" id="IPR000160">
    <property type="entry name" value="GGDEF_dom"/>
</dbReference>
<dbReference type="Gene3D" id="3.30.450.20">
    <property type="entry name" value="PAS domain"/>
    <property type="match status" value="1"/>
</dbReference>
<organism evidence="8 9">
    <name type="scientific">Lysinibacillus agricola</name>
    <dbReference type="NCBI Taxonomy" id="2590012"/>
    <lineage>
        <taxon>Bacteria</taxon>
        <taxon>Bacillati</taxon>
        <taxon>Bacillota</taxon>
        <taxon>Bacilli</taxon>
        <taxon>Bacillales</taxon>
        <taxon>Bacillaceae</taxon>
        <taxon>Lysinibacillus</taxon>
    </lineage>
</organism>
<evidence type="ECO:0000256" key="2">
    <source>
        <dbReference type="ARBA" id="ARBA00022475"/>
    </source>
</evidence>
<keyword evidence="2" id="KW-1003">Cell membrane</keyword>
<dbReference type="Pfam" id="PF00990">
    <property type="entry name" value="GGDEF"/>
    <property type="match status" value="1"/>
</dbReference>
<dbReference type="InterPro" id="IPR029151">
    <property type="entry name" value="Sensor-like_sf"/>
</dbReference>
<name>A0ABX7ARY2_9BACI</name>
<dbReference type="SUPFAM" id="SSF103190">
    <property type="entry name" value="Sensory domain-like"/>
    <property type="match status" value="2"/>
</dbReference>
<comment type="subcellular location">
    <subcellularLocation>
        <location evidence="1">Cell membrane</location>
        <topology evidence="1">Multi-pass membrane protein</topology>
    </subcellularLocation>
</comment>
<dbReference type="PANTHER" id="PTHR45138">
    <property type="entry name" value="REGULATORY COMPONENTS OF SENSORY TRANSDUCTION SYSTEM"/>
    <property type="match status" value="1"/>
</dbReference>
<sequence>MKSKQIKLKHLIMGVVLAAFFLTSIGSIWSGYRMNVDSIKENTLETNRVYAQKLATTASSYLEEAFQILGYSANQIESKMNDENALKYETERLKMQNNMFNSVLITNAEGLVLSVSPPSVEVKGEVLTSVGAREALAKREPLVSKPYEGITGRLLIFISYPIFSEKDEYLGMVAGTIYLKERNVFNALLGEHFYHDGSYVYVVDSDGRVIYHQDPSRVNDVAMDNKVVQAVVSGKSGAQLVVNTRGVEMLAGYSTVPLADWGVVAQRPLEVALDPSFDRVQDVVIKSIPLMLISIFIVLWAAARIANPLQQLATLTEESMEKKNVEGLKSVRGWYFEVHYLKSALIRSLTFLQGQVSYFKDQSTTDPLTGVTNRRTMDAMLAEWLENKVPHALILLDLDHFKNVNDTYGHAVGDRVLQFLAQNMKAVARDGDVCCRYGGEEFVLLLPNTTAEEAAQVAEQLRDILAHTESPCGRSVTLSAGVAVYPQMADTAEKLIEAADGALYLAKQAGRNQVMVAEQENKIKNLLK</sequence>
<dbReference type="SMART" id="SM00267">
    <property type="entry name" value="GGDEF"/>
    <property type="match status" value="1"/>
</dbReference>
<gene>
    <name evidence="8" type="ORF">FJQ98_00985</name>
</gene>
<dbReference type="InterPro" id="IPR050469">
    <property type="entry name" value="Diguanylate_Cyclase"/>
</dbReference>
<keyword evidence="4 6" id="KW-1133">Transmembrane helix</keyword>
<evidence type="ECO:0000256" key="3">
    <source>
        <dbReference type="ARBA" id="ARBA00022692"/>
    </source>
</evidence>
<dbReference type="CDD" id="cd18773">
    <property type="entry name" value="PDC1_HK_sensor"/>
    <property type="match status" value="1"/>
</dbReference>
<dbReference type="CDD" id="cd18774">
    <property type="entry name" value="PDC2_HK_sensor"/>
    <property type="match status" value="1"/>
</dbReference>
<dbReference type="RefSeq" id="WP_053592630.1">
    <property type="nucleotide sequence ID" value="NZ_CP067341.1"/>
</dbReference>
<dbReference type="EMBL" id="CP067341">
    <property type="protein sequence ID" value="QQP12721.1"/>
    <property type="molecule type" value="Genomic_DNA"/>
</dbReference>
<dbReference type="Pfam" id="PF02743">
    <property type="entry name" value="dCache_1"/>
    <property type="match status" value="1"/>
</dbReference>
<dbReference type="PROSITE" id="PS50887">
    <property type="entry name" value="GGDEF"/>
    <property type="match status" value="1"/>
</dbReference>
<feature type="transmembrane region" description="Helical" evidence="6">
    <location>
        <begin position="12"/>
        <end position="32"/>
    </location>
</feature>
<dbReference type="InterPro" id="IPR033479">
    <property type="entry name" value="dCache_1"/>
</dbReference>